<gene>
    <name evidence="2" type="ORF">METZ01_LOCUS24942</name>
</gene>
<keyword evidence="1" id="KW-1133">Transmembrane helix</keyword>
<protein>
    <recommendedName>
        <fullName evidence="3">Protein BatD</fullName>
    </recommendedName>
</protein>
<name>A0A381PZJ6_9ZZZZ</name>
<dbReference type="AlphaFoldDB" id="A0A381PZJ6"/>
<keyword evidence="1" id="KW-0472">Membrane</keyword>
<sequence length="306" mass="34826">MGCGEGKIASKSFHVYSNLDTADVAIGDIARFQVWAMGSGERNIEFPRLEVDNANISVGEGQNLTGENEGDKGIEFQLTFWDTGAYDIPPYVVQILTEDGKEVDYAIPTDPVTVTVHSLISEAQPTLRDIKPPVPIPTIVPWKIIFSLLGIGLSMAILFWMWRKRVKEEQVEKEEVFIPSRPPYEIAMEKLDQLKKQTPTGPDQIKNFYAVLSYLVREYLEFQYFVRAIEMTTSEIEDARYLVPTDQEKLHDVITVLKRADLAKFARFQPDLNQSKEDLKMIEDFLKSTRLSWTTVKNGVKPMEAV</sequence>
<evidence type="ECO:0000256" key="1">
    <source>
        <dbReference type="SAM" id="Phobius"/>
    </source>
</evidence>
<keyword evidence="1" id="KW-0812">Transmembrane</keyword>
<evidence type="ECO:0000313" key="2">
    <source>
        <dbReference type="EMBL" id="SUZ72088.1"/>
    </source>
</evidence>
<dbReference type="EMBL" id="UINC01001143">
    <property type="protein sequence ID" value="SUZ72088.1"/>
    <property type="molecule type" value="Genomic_DNA"/>
</dbReference>
<proteinExistence type="predicted"/>
<feature type="transmembrane region" description="Helical" evidence="1">
    <location>
        <begin position="140"/>
        <end position="162"/>
    </location>
</feature>
<organism evidence="2">
    <name type="scientific">marine metagenome</name>
    <dbReference type="NCBI Taxonomy" id="408172"/>
    <lineage>
        <taxon>unclassified sequences</taxon>
        <taxon>metagenomes</taxon>
        <taxon>ecological metagenomes</taxon>
    </lineage>
</organism>
<reference evidence="2" key="1">
    <citation type="submission" date="2018-05" db="EMBL/GenBank/DDBJ databases">
        <authorList>
            <person name="Lanie J.A."/>
            <person name="Ng W.-L."/>
            <person name="Kazmierczak K.M."/>
            <person name="Andrzejewski T.M."/>
            <person name="Davidsen T.M."/>
            <person name="Wayne K.J."/>
            <person name="Tettelin H."/>
            <person name="Glass J.I."/>
            <person name="Rusch D."/>
            <person name="Podicherti R."/>
            <person name="Tsui H.-C.T."/>
            <person name="Winkler M.E."/>
        </authorList>
    </citation>
    <scope>NUCLEOTIDE SEQUENCE</scope>
</reference>
<accession>A0A381PZJ6</accession>
<evidence type="ECO:0008006" key="3">
    <source>
        <dbReference type="Google" id="ProtNLM"/>
    </source>
</evidence>